<dbReference type="GO" id="GO:0010468">
    <property type="term" value="P:regulation of gene expression"/>
    <property type="evidence" value="ECO:0007669"/>
    <property type="project" value="TreeGrafter"/>
</dbReference>
<dbReference type="PROSITE" id="PS00028">
    <property type="entry name" value="ZINC_FINGER_C2H2_1"/>
    <property type="match status" value="5"/>
</dbReference>
<dbReference type="SMART" id="SM00355">
    <property type="entry name" value="ZnF_C2H2"/>
    <property type="match status" value="5"/>
</dbReference>
<evidence type="ECO:0000256" key="7">
    <source>
        <dbReference type="ARBA" id="ARBA00023242"/>
    </source>
</evidence>
<dbReference type="Proteomes" id="UP000502823">
    <property type="component" value="Unassembled WGS sequence"/>
</dbReference>
<dbReference type="Pfam" id="PF13894">
    <property type="entry name" value="zf-C2H2_4"/>
    <property type="match status" value="1"/>
</dbReference>
<keyword evidence="11" id="KW-1185">Reference proteome</keyword>
<reference evidence="11" key="1">
    <citation type="submission" date="2020-01" db="EMBL/GenBank/DDBJ databases">
        <title>Draft genome sequence of the Termite Coptotermes fromosanus.</title>
        <authorList>
            <person name="Itakura S."/>
            <person name="Yosikawa Y."/>
            <person name="Umezawa K."/>
        </authorList>
    </citation>
    <scope>NUCLEOTIDE SEQUENCE [LARGE SCALE GENOMIC DNA]</scope>
</reference>
<keyword evidence="3" id="KW-0677">Repeat</keyword>
<dbReference type="PANTHER" id="PTHR16515:SF49">
    <property type="entry name" value="GASTRULA ZINC FINGER PROTEIN XLCGF49.1-LIKE-RELATED"/>
    <property type="match status" value="1"/>
</dbReference>
<dbReference type="Pfam" id="PF00096">
    <property type="entry name" value="zf-C2H2"/>
    <property type="match status" value="1"/>
</dbReference>
<evidence type="ECO:0000256" key="3">
    <source>
        <dbReference type="ARBA" id="ARBA00022737"/>
    </source>
</evidence>
<evidence type="ECO:0000256" key="5">
    <source>
        <dbReference type="ARBA" id="ARBA00022833"/>
    </source>
</evidence>
<evidence type="ECO:0000256" key="2">
    <source>
        <dbReference type="ARBA" id="ARBA00022723"/>
    </source>
</evidence>
<evidence type="ECO:0000256" key="4">
    <source>
        <dbReference type="ARBA" id="ARBA00022771"/>
    </source>
</evidence>
<feature type="domain" description="C2H2-type" evidence="9">
    <location>
        <begin position="347"/>
        <end position="374"/>
    </location>
</feature>
<evidence type="ECO:0000256" key="8">
    <source>
        <dbReference type="PROSITE-ProRule" id="PRU00042"/>
    </source>
</evidence>
<evidence type="ECO:0000313" key="11">
    <source>
        <dbReference type="Proteomes" id="UP000502823"/>
    </source>
</evidence>
<keyword evidence="4 8" id="KW-0863">Zinc-finger</keyword>
<dbReference type="AlphaFoldDB" id="A0A6L2PAI2"/>
<protein>
    <recommendedName>
        <fullName evidence="9">C2H2-type domain-containing protein</fullName>
    </recommendedName>
</protein>
<dbReference type="GO" id="GO:0005634">
    <property type="term" value="C:nucleus"/>
    <property type="evidence" value="ECO:0007669"/>
    <property type="project" value="UniProtKB-SubCell"/>
</dbReference>
<dbReference type="InterPro" id="IPR036236">
    <property type="entry name" value="Znf_C2H2_sf"/>
</dbReference>
<comment type="caution">
    <text evidence="10">The sequence shown here is derived from an EMBL/GenBank/DDBJ whole genome shotgun (WGS) entry which is preliminary data.</text>
</comment>
<evidence type="ECO:0000259" key="9">
    <source>
        <dbReference type="PROSITE" id="PS50157"/>
    </source>
</evidence>
<comment type="subcellular location">
    <subcellularLocation>
        <location evidence="1">Nucleus</location>
    </subcellularLocation>
</comment>
<feature type="domain" description="C2H2-type" evidence="9">
    <location>
        <begin position="318"/>
        <end position="346"/>
    </location>
</feature>
<dbReference type="OrthoDB" id="6077919at2759"/>
<keyword evidence="6" id="KW-0238">DNA-binding</keyword>
<feature type="domain" description="C2H2-type" evidence="9">
    <location>
        <begin position="403"/>
        <end position="431"/>
    </location>
</feature>
<dbReference type="InParanoid" id="A0A6L2PAI2"/>
<evidence type="ECO:0000256" key="6">
    <source>
        <dbReference type="ARBA" id="ARBA00023125"/>
    </source>
</evidence>
<evidence type="ECO:0000256" key="1">
    <source>
        <dbReference type="ARBA" id="ARBA00004123"/>
    </source>
</evidence>
<dbReference type="PANTHER" id="PTHR16515">
    <property type="entry name" value="PR DOMAIN ZINC FINGER PROTEIN"/>
    <property type="match status" value="1"/>
</dbReference>
<dbReference type="Gene3D" id="3.30.160.60">
    <property type="entry name" value="Classic Zinc Finger"/>
    <property type="match status" value="5"/>
</dbReference>
<dbReference type="EMBL" id="BLKM01000138">
    <property type="protein sequence ID" value="GFG29414.1"/>
    <property type="molecule type" value="Genomic_DNA"/>
</dbReference>
<dbReference type="PROSITE" id="PS50157">
    <property type="entry name" value="ZINC_FINGER_C2H2_2"/>
    <property type="match status" value="5"/>
</dbReference>
<dbReference type="FunFam" id="3.30.160.60:FF:000624">
    <property type="entry name" value="zinc finger protein 697"/>
    <property type="match status" value="1"/>
</dbReference>
<keyword evidence="5" id="KW-0862">Zinc</keyword>
<evidence type="ECO:0000313" key="10">
    <source>
        <dbReference type="EMBL" id="GFG29414.1"/>
    </source>
</evidence>
<organism evidence="10 11">
    <name type="scientific">Coptotermes formosanus</name>
    <name type="common">Formosan subterranean termite</name>
    <dbReference type="NCBI Taxonomy" id="36987"/>
    <lineage>
        <taxon>Eukaryota</taxon>
        <taxon>Metazoa</taxon>
        <taxon>Ecdysozoa</taxon>
        <taxon>Arthropoda</taxon>
        <taxon>Hexapoda</taxon>
        <taxon>Insecta</taxon>
        <taxon>Pterygota</taxon>
        <taxon>Neoptera</taxon>
        <taxon>Polyneoptera</taxon>
        <taxon>Dictyoptera</taxon>
        <taxon>Blattodea</taxon>
        <taxon>Blattoidea</taxon>
        <taxon>Termitoidae</taxon>
        <taxon>Rhinotermitidae</taxon>
        <taxon>Coptotermes</taxon>
    </lineage>
</organism>
<dbReference type="InterPro" id="IPR013087">
    <property type="entry name" value="Znf_C2H2_type"/>
</dbReference>
<dbReference type="SUPFAM" id="SSF57667">
    <property type="entry name" value="beta-beta-alpha zinc fingers"/>
    <property type="match status" value="3"/>
</dbReference>
<dbReference type="FunFam" id="3.30.160.60:FF:000446">
    <property type="entry name" value="Zinc finger protein"/>
    <property type="match status" value="1"/>
</dbReference>
<keyword evidence="2" id="KW-0479">Metal-binding</keyword>
<dbReference type="GO" id="GO:0008270">
    <property type="term" value="F:zinc ion binding"/>
    <property type="evidence" value="ECO:0007669"/>
    <property type="project" value="UniProtKB-KW"/>
</dbReference>
<feature type="domain" description="C2H2-type" evidence="9">
    <location>
        <begin position="290"/>
        <end position="317"/>
    </location>
</feature>
<dbReference type="InterPro" id="IPR050331">
    <property type="entry name" value="Zinc_finger"/>
</dbReference>
<accession>A0A6L2PAI2</accession>
<keyword evidence="7" id="KW-0539">Nucleus</keyword>
<name>A0A6L2PAI2_COPFO</name>
<dbReference type="GO" id="GO:0003677">
    <property type="term" value="F:DNA binding"/>
    <property type="evidence" value="ECO:0007669"/>
    <property type="project" value="UniProtKB-KW"/>
</dbReference>
<feature type="domain" description="C2H2-type" evidence="9">
    <location>
        <begin position="375"/>
        <end position="402"/>
    </location>
</feature>
<sequence length="451" mass="52016">MMKSLPFAVLRRPCNKAHSVGNFRRCCSEIPHCSRDWKKERSLCERAGLSLAAAECSNYNRTSTGAHIRDPSVRLWHKLLGMVYVLWLGFVPATPETVAISARPLLALYQNELSSGSFFVLVQIYYGDILDTLRIQISETFVSFNYFRPLIMATVIKVEPDSDGETEMLSPQLTPELAEPDEKQGAMSFIFVPVQTEIKVENDALPFLEREEEEITVHVTPIKQELEEEEHEAFADEHGVTQFVTAHDPFTGVTAITHMDHQSSSLKLNALVQTRQKQDRPVQRNRPVQITCNVCGKCFKFPCDFKRHSVMHTGERVFKCDECQKSFKLLSHLKMHIYRFHAGERHYPCDTCGKKYASVTDLKCHLLVHSSERLHVCPICSKGFFSAKELRTHMQTHTGEKQFECDICKRKFLRRAHLEKHIVFVHIHKRQRDCHTSSRKFKVLNQQTKKK</sequence>
<proteinExistence type="predicted"/>
<gene>
    <name evidence="10" type="ORF">Cfor_02616</name>
</gene>